<dbReference type="Proteomes" id="UP000245207">
    <property type="component" value="Unassembled WGS sequence"/>
</dbReference>
<dbReference type="STRING" id="35608.A0A2U1LS64"/>
<dbReference type="EMBL" id="PKPP01008017">
    <property type="protein sequence ID" value="PWA51824.1"/>
    <property type="molecule type" value="Genomic_DNA"/>
</dbReference>
<keyword evidence="2" id="KW-1185">Reference proteome</keyword>
<accession>A0A2U1LS64</accession>
<evidence type="ECO:0000313" key="1">
    <source>
        <dbReference type="EMBL" id="PWA51824.1"/>
    </source>
</evidence>
<protein>
    <submittedName>
        <fullName evidence="1">Pigment permease</fullName>
    </submittedName>
</protein>
<dbReference type="PANTHER" id="PTHR48040">
    <property type="entry name" value="PLEIOTROPIC DRUG RESISTANCE PROTEIN 1-LIKE ISOFORM X1"/>
    <property type="match status" value="1"/>
</dbReference>
<dbReference type="PANTHER" id="PTHR48040:SF66">
    <property type="entry name" value="PLANT PDR ABC TRANSPORTER ASSOCIATED-RELATED"/>
    <property type="match status" value="1"/>
</dbReference>
<evidence type="ECO:0000313" key="2">
    <source>
        <dbReference type="Proteomes" id="UP000245207"/>
    </source>
</evidence>
<organism evidence="1 2">
    <name type="scientific">Artemisia annua</name>
    <name type="common">Sweet wormwood</name>
    <dbReference type="NCBI Taxonomy" id="35608"/>
    <lineage>
        <taxon>Eukaryota</taxon>
        <taxon>Viridiplantae</taxon>
        <taxon>Streptophyta</taxon>
        <taxon>Embryophyta</taxon>
        <taxon>Tracheophyta</taxon>
        <taxon>Spermatophyta</taxon>
        <taxon>Magnoliopsida</taxon>
        <taxon>eudicotyledons</taxon>
        <taxon>Gunneridae</taxon>
        <taxon>Pentapetalae</taxon>
        <taxon>asterids</taxon>
        <taxon>campanulids</taxon>
        <taxon>Asterales</taxon>
        <taxon>Asteraceae</taxon>
        <taxon>Asteroideae</taxon>
        <taxon>Anthemideae</taxon>
        <taxon>Artemisiinae</taxon>
        <taxon>Artemisia</taxon>
    </lineage>
</organism>
<sequence length="181" mass="21076">MYYAIFFVGINNPKIVQPVVATDLAIFYRESATGVYSSLPYAMPQVTLSQLRVSIDLERPNTISWNAYFKQVLLMVKHKENSKLQIDVKASIFEEVDRTLETFERMLWSHISNFFEIAKESFKRLLIHDVPRYISLCLRRIIKQLLPCIIDAKFTGARTAQKVYILLLRFGVVFYVDLQGE</sequence>
<comment type="caution">
    <text evidence="1">The sequence shown here is derived from an EMBL/GenBank/DDBJ whole genome shotgun (WGS) entry which is preliminary data.</text>
</comment>
<reference evidence="1 2" key="1">
    <citation type="journal article" date="2018" name="Mol. Plant">
        <title>The genome of Artemisia annua provides insight into the evolution of Asteraceae family and artemisinin biosynthesis.</title>
        <authorList>
            <person name="Shen Q."/>
            <person name="Zhang L."/>
            <person name="Liao Z."/>
            <person name="Wang S."/>
            <person name="Yan T."/>
            <person name="Shi P."/>
            <person name="Liu M."/>
            <person name="Fu X."/>
            <person name="Pan Q."/>
            <person name="Wang Y."/>
            <person name="Lv Z."/>
            <person name="Lu X."/>
            <person name="Zhang F."/>
            <person name="Jiang W."/>
            <person name="Ma Y."/>
            <person name="Chen M."/>
            <person name="Hao X."/>
            <person name="Li L."/>
            <person name="Tang Y."/>
            <person name="Lv G."/>
            <person name="Zhou Y."/>
            <person name="Sun X."/>
            <person name="Brodelius P.E."/>
            <person name="Rose J.K.C."/>
            <person name="Tang K."/>
        </authorList>
    </citation>
    <scope>NUCLEOTIDE SEQUENCE [LARGE SCALE GENOMIC DNA]</scope>
    <source>
        <strain evidence="2">cv. Huhao1</strain>
        <tissue evidence="1">Leaf</tissue>
    </source>
</reference>
<dbReference type="AlphaFoldDB" id="A0A2U1LS64"/>
<name>A0A2U1LS64_ARTAN</name>
<dbReference type="OrthoDB" id="66620at2759"/>
<gene>
    <name evidence="1" type="ORF">CTI12_AA460210</name>
</gene>
<proteinExistence type="predicted"/>